<feature type="domain" description="Calcineurin-like phosphoesterase" evidence="2">
    <location>
        <begin position="55"/>
        <end position="267"/>
    </location>
</feature>
<dbReference type="GO" id="GO:0005737">
    <property type="term" value="C:cytoplasm"/>
    <property type="evidence" value="ECO:0007669"/>
    <property type="project" value="TreeGrafter"/>
</dbReference>
<name>A0A1X7R2M0_9SACH</name>
<keyword evidence="1" id="KW-1133">Transmembrane helix</keyword>
<keyword evidence="1" id="KW-0472">Membrane</keyword>
<proteinExistence type="predicted"/>
<dbReference type="Proteomes" id="UP000196158">
    <property type="component" value="Unassembled WGS sequence"/>
</dbReference>
<dbReference type="AlphaFoldDB" id="A0A1X7R2M0"/>
<dbReference type="SUPFAM" id="SSF56300">
    <property type="entry name" value="Metallo-dependent phosphatases"/>
    <property type="match status" value="1"/>
</dbReference>
<organism evidence="3 4">
    <name type="scientific">Maudiozyma saulgeensis</name>
    <dbReference type="NCBI Taxonomy" id="1789683"/>
    <lineage>
        <taxon>Eukaryota</taxon>
        <taxon>Fungi</taxon>
        <taxon>Dikarya</taxon>
        <taxon>Ascomycota</taxon>
        <taxon>Saccharomycotina</taxon>
        <taxon>Saccharomycetes</taxon>
        <taxon>Saccharomycetales</taxon>
        <taxon>Saccharomycetaceae</taxon>
        <taxon>Maudiozyma</taxon>
    </lineage>
</organism>
<accession>A0A1X7R2M0</accession>
<dbReference type="InterPro" id="IPR029052">
    <property type="entry name" value="Metallo-depent_PP-like"/>
</dbReference>
<keyword evidence="4" id="KW-1185">Reference proteome</keyword>
<evidence type="ECO:0000256" key="1">
    <source>
        <dbReference type="SAM" id="Phobius"/>
    </source>
</evidence>
<feature type="transmembrane region" description="Helical" evidence="1">
    <location>
        <begin position="7"/>
        <end position="25"/>
    </location>
</feature>
<sequence>MNYNWKLPVILVSIASILILTYNIINEDIPTSATMLLPILTTLPKVITITDPKDRLIFIGDVHGQFNDFQEMIDKKIGTLDSHTTVILLGDFLVKGPDSLKVVDYILSHQDNIKFVFGNHEILLFLAYVQEYLDLTHDHLSFTTDKNFPPKTFKPPKKIHKELVKKLGPERLHRLASIGSVTLRFDLTLTSEILFAVHAGMLPGDFIEKNQIPPIVELIDMKYVNEHDWTKSAREEDDVKNSKRWYKLWDESDKKFDNITVLYGHDAKKGLNIRKHTKGLDSACVKGGQLTALEYTYDSAKGHYITTLHQVQSSSSI</sequence>
<dbReference type="InterPro" id="IPR004843">
    <property type="entry name" value="Calcineurin-like_PHP"/>
</dbReference>
<dbReference type="GO" id="GO:0000298">
    <property type="term" value="F:endopolyphosphatase activity"/>
    <property type="evidence" value="ECO:0007669"/>
    <property type="project" value="TreeGrafter"/>
</dbReference>
<gene>
    <name evidence="3" type="ORF">KASA_0O03575G</name>
</gene>
<dbReference type="InterPro" id="IPR050126">
    <property type="entry name" value="Ap4A_hydrolase"/>
</dbReference>
<dbReference type="GO" id="GO:0016791">
    <property type="term" value="F:phosphatase activity"/>
    <property type="evidence" value="ECO:0007669"/>
    <property type="project" value="TreeGrafter"/>
</dbReference>
<dbReference type="Pfam" id="PF00149">
    <property type="entry name" value="Metallophos"/>
    <property type="match status" value="1"/>
</dbReference>
<protein>
    <recommendedName>
        <fullName evidence="2">Calcineurin-like phosphoesterase domain-containing protein</fullName>
    </recommendedName>
</protein>
<dbReference type="EMBL" id="FXLY01000004">
    <property type="protein sequence ID" value="SMN19774.1"/>
    <property type="molecule type" value="Genomic_DNA"/>
</dbReference>
<reference evidence="3 4" key="1">
    <citation type="submission" date="2017-04" db="EMBL/GenBank/DDBJ databases">
        <authorList>
            <person name="Afonso C.L."/>
            <person name="Miller P.J."/>
            <person name="Scott M.A."/>
            <person name="Spackman E."/>
            <person name="Goraichik I."/>
            <person name="Dimitrov K.M."/>
            <person name="Suarez D.L."/>
            <person name="Swayne D.E."/>
        </authorList>
    </citation>
    <scope>NUCLEOTIDE SEQUENCE [LARGE SCALE GENOMIC DNA]</scope>
</reference>
<keyword evidence="1" id="KW-0812">Transmembrane</keyword>
<dbReference type="PANTHER" id="PTHR42850:SF4">
    <property type="entry name" value="ZINC-DEPENDENT ENDOPOLYPHOSPHATASE"/>
    <property type="match status" value="1"/>
</dbReference>
<evidence type="ECO:0000313" key="3">
    <source>
        <dbReference type="EMBL" id="SMN19774.1"/>
    </source>
</evidence>
<dbReference type="OrthoDB" id="10267127at2759"/>
<dbReference type="GO" id="GO:0006798">
    <property type="term" value="P:polyphosphate catabolic process"/>
    <property type="evidence" value="ECO:0007669"/>
    <property type="project" value="TreeGrafter"/>
</dbReference>
<evidence type="ECO:0000259" key="2">
    <source>
        <dbReference type="Pfam" id="PF00149"/>
    </source>
</evidence>
<dbReference type="STRING" id="1789683.A0A1X7R2M0"/>
<dbReference type="Gene3D" id="3.60.21.10">
    <property type="match status" value="1"/>
</dbReference>
<evidence type="ECO:0000313" key="4">
    <source>
        <dbReference type="Proteomes" id="UP000196158"/>
    </source>
</evidence>
<dbReference type="PANTHER" id="PTHR42850">
    <property type="entry name" value="METALLOPHOSPHOESTERASE"/>
    <property type="match status" value="1"/>
</dbReference>